<feature type="transmembrane region" description="Helical" evidence="1">
    <location>
        <begin position="162"/>
        <end position="183"/>
    </location>
</feature>
<feature type="transmembrane region" description="Helical" evidence="1">
    <location>
        <begin position="195"/>
        <end position="214"/>
    </location>
</feature>
<evidence type="ECO:0000256" key="1">
    <source>
        <dbReference type="SAM" id="Phobius"/>
    </source>
</evidence>
<protein>
    <recommendedName>
        <fullName evidence="4">DUF998 domain-containing protein</fullName>
    </recommendedName>
</protein>
<evidence type="ECO:0000313" key="3">
    <source>
        <dbReference type="Proteomes" id="UP001431449"/>
    </source>
</evidence>
<keyword evidence="1" id="KW-0812">Transmembrane</keyword>
<evidence type="ECO:0008006" key="4">
    <source>
        <dbReference type="Google" id="ProtNLM"/>
    </source>
</evidence>
<dbReference type="EMBL" id="JALNMH010000001">
    <property type="protein sequence ID" value="MCK7592080.1"/>
    <property type="molecule type" value="Genomic_DNA"/>
</dbReference>
<feature type="transmembrane region" description="Helical" evidence="1">
    <location>
        <begin position="131"/>
        <end position="150"/>
    </location>
</feature>
<keyword evidence="1" id="KW-0472">Membrane</keyword>
<dbReference type="RefSeq" id="WP_248203997.1">
    <property type="nucleotide sequence ID" value="NZ_JALNMH010000001.1"/>
</dbReference>
<keyword evidence="1" id="KW-1133">Transmembrane helix</keyword>
<name>A0ABT0GDH5_9GAMM</name>
<accession>A0ABT0GDH5</accession>
<gene>
    <name evidence="2" type="ORF">M0G41_00175</name>
</gene>
<feature type="transmembrane region" description="Helical" evidence="1">
    <location>
        <begin position="97"/>
        <end position="119"/>
    </location>
</feature>
<evidence type="ECO:0000313" key="2">
    <source>
        <dbReference type="EMBL" id="MCK7592080.1"/>
    </source>
</evidence>
<keyword evidence="3" id="KW-1185">Reference proteome</keyword>
<organism evidence="2 3">
    <name type="scientific">Pseudomarimonas salicorniae</name>
    <dbReference type="NCBI Taxonomy" id="2933270"/>
    <lineage>
        <taxon>Bacteria</taxon>
        <taxon>Pseudomonadati</taxon>
        <taxon>Pseudomonadota</taxon>
        <taxon>Gammaproteobacteria</taxon>
        <taxon>Lysobacterales</taxon>
        <taxon>Lysobacteraceae</taxon>
        <taxon>Pseudomarimonas</taxon>
    </lineage>
</organism>
<proteinExistence type="predicted"/>
<comment type="caution">
    <text evidence="2">The sequence shown here is derived from an EMBL/GenBank/DDBJ whole genome shotgun (WGS) entry which is preliminary data.</text>
</comment>
<feature type="transmembrane region" description="Helical" evidence="1">
    <location>
        <begin position="12"/>
        <end position="34"/>
    </location>
</feature>
<dbReference type="Proteomes" id="UP001431449">
    <property type="component" value="Unassembled WGS sequence"/>
</dbReference>
<sequence>MPSSTGTAAQLPLWPLPALCALLPVIAVHLAWWLSARDGHVPAGVPYLDGGFSISRAARHGWGNDLFKMLMLPCAALQALSWLLLQRWLRGLGASGVGAVAGLGLIAAAFLGLYAVYLGSEGEIYRTLRRYGVTVYFACTYLALLVSLRALPPEAFGLRRHWLWVALSMLALGLGSVATGALIEAPAVKDRWENLLEWQLGLWLTAMFVVWAWAWRDLRMGFLP</sequence>
<reference evidence="2" key="1">
    <citation type="submission" date="2022-04" db="EMBL/GenBank/DDBJ databases">
        <title>Lysobacter sp. CAU 1642 isolated from sea sand.</title>
        <authorList>
            <person name="Kim W."/>
        </authorList>
    </citation>
    <scope>NUCLEOTIDE SEQUENCE</scope>
    <source>
        <strain evidence="2">CAU 1642</strain>
    </source>
</reference>